<evidence type="ECO:0000313" key="7">
    <source>
        <dbReference type="Proteomes" id="UP000293342"/>
    </source>
</evidence>
<dbReference type="OrthoDB" id="6077212at2"/>
<dbReference type="InterPro" id="IPR001647">
    <property type="entry name" value="HTH_TetR"/>
</dbReference>
<dbReference type="Proteomes" id="UP000293342">
    <property type="component" value="Unassembled WGS sequence"/>
</dbReference>
<evidence type="ECO:0000256" key="1">
    <source>
        <dbReference type="ARBA" id="ARBA00023015"/>
    </source>
</evidence>
<keyword evidence="2 4" id="KW-0238">DNA-binding</keyword>
<keyword evidence="7" id="KW-1185">Reference proteome</keyword>
<dbReference type="Gene3D" id="1.10.357.10">
    <property type="entry name" value="Tetracycline Repressor, domain 2"/>
    <property type="match status" value="1"/>
</dbReference>
<dbReference type="InterPro" id="IPR050109">
    <property type="entry name" value="HTH-type_TetR-like_transc_reg"/>
</dbReference>
<keyword evidence="3" id="KW-0804">Transcription</keyword>
<organism evidence="6 7">
    <name type="scientific">Kribbella capetownensis</name>
    <dbReference type="NCBI Taxonomy" id="1572659"/>
    <lineage>
        <taxon>Bacteria</taxon>
        <taxon>Bacillati</taxon>
        <taxon>Actinomycetota</taxon>
        <taxon>Actinomycetes</taxon>
        <taxon>Propionibacteriales</taxon>
        <taxon>Kribbellaceae</taxon>
        <taxon>Kribbella</taxon>
    </lineage>
</organism>
<dbReference type="GO" id="GO:0003700">
    <property type="term" value="F:DNA-binding transcription factor activity"/>
    <property type="evidence" value="ECO:0007669"/>
    <property type="project" value="TreeGrafter"/>
</dbReference>
<reference evidence="6 7" key="1">
    <citation type="submission" date="2019-02" db="EMBL/GenBank/DDBJ databases">
        <title>Kribbella capetownensis sp. nov. and Kribbella speibonae sp. nov., isolated from soil.</title>
        <authorList>
            <person name="Curtis S.M."/>
            <person name="Norton I."/>
            <person name="Everest G.J."/>
            <person name="Meyers P.R."/>
        </authorList>
    </citation>
    <scope>NUCLEOTIDE SEQUENCE [LARGE SCALE GENOMIC DNA]</scope>
    <source>
        <strain evidence="6 7">YM53</strain>
    </source>
</reference>
<evidence type="ECO:0000256" key="4">
    <source>
        <dbReference type="PROSITE-ProRule" id="PRU00335"/>
    </source>
</evidence>
<keyword evidence="1" id="KW-0805">Transcription regulation</keyword>
<dbReference type="PANTHER" id="PTHR30055">
    <property type="entry name" value="HTH-TYPE TRANSCRIPTIONAL REGULATOR RUTR"/>
    <property type="match status" value="1"/>
</dbReference>
<feature type="domain" description="HTH tetR-type" evidence="5">
    <location>
        <begin position="16"/>
        <end position="76"/>
    </location>
</feature>
<protein>
    <submittedName>
        <fullName evidence="6">TetR/AcrR family transcriptional regulator</fullName>
    </submittedName>
</protein>
<dbReference type="PANTHER" id="PTHR30055:SF234">
    <property type="entry name" value="HTH-TYPE TRANSCRIPTIONAL REGULATOR BETI"/>
    <property type="match status" value="1"/>
</dbReference>
<proteinExistence type="predicted"/>
<dbReference type="GO" id="GO:0000976">
    <property type="term" value="F:transcription cis-regulatory region binding"/>
    <property type="evidence" value="ECO:0007669"/>
    <property type="project" value="TreeGrafter"/>
</dbReference>
<dbReference type="EMBL" id="SJKD01000015">
    <property type="protein sequence ID" value="TCC37388.1"/>
    <property type="molecule type" value="Genomic_DNA"/>
</dbReference>
<name>A0A4R0J0B8_9ACTN</name>
<dbReference type="PROSITE" id="PS50977">
    <property type="entry name" value="HTH_TETR_2"/>
    <property type="match status" value="1"/>
</dbReference>
<accession>A0A4R0J0B8</accession>
<sequence>MANRKYEQRLRADAAEQTRRSILDALYQRLCEAPTEPVSVERVAAMAHVSRSTIYLVFGSRAGLFDALGDDLRHRGGFDRVADGSGDSDALQALQESVRAAVPTFAEHRQVLRVLYSMAALDPQAVGGVVDRMAKDRATGLAWHAERLADQRVLRSGLAPADAVDLLWAVTGFEFFDQLYAGRGLPLATVADIMVTAAERLVVRSS</sequence>
<dbReference type="Gene3D" id="1.10.10.60">
    <property type="entry name" value="Homeodomain-like"/>
    <property type="match status" value="1"/>
</dbReference>
<dbReference type="InterPro" id="IPR009057">
    <property type="entry name" value="Homeodomain-like_sf"/>
</dbReference>
<dbReference type="RefSeq" id="WP_131518991.1">
    <property type="nucleotide sequence ID" value="NZ_SJKD01000015.1"/>
</dbReference>
<evidence type="ECO:0000313" key="6">
    <source>
        <dbReference type="EMBL" id="TCC37388.1"/>
    </source>
</evidence>
<evidence type="ECO:0000256" key="2">
    <source>
        <dbReference type="ARBA" id="ARBA00023125"/>
    </source>
</evidence>
<dbReference type="SUPFAM" id="SSF46689">
    <property type="entry name" value="Homeodomain-like"/>
    <property type="match status" value="1"/>
</dbReference>
<dbReference type="Pfam" id="PF00440">
    <property type="entry name" value="TetR_N"/>
    <property type="match status" value="1"/>
</dbReference>
<evidence type="ECO:0000259" key="5">
    <source>
        <dbReference type="PROSITE" id="PS50977"/>
    </source>
</evidence>
<evidence type="ECO:0000256" key="3">
    <source>
        <dbReference type="ARBA" id="ARBA00023163"/>
    </source>
</evidence>
<feature type="DNA-binding region" description="H-T-H motif" evidence="4">
    <location>
        <begin position="39"/>
        <end position="58"/>
    </location>
</feature>
<gene>
    <name evidence="6" type="ORF">E0H75_40200</name>
</gene>
<dbReference type="AlphaFoldDB" id="A0A4R0J0B8"/>
<comment type="caution">
    <text evidence="6">The sequence shown here is derived from an EMBL/GenBank/DDBJ whole genome shotgun (WGS) entry which is preliminary data.</text>
</comment>